<dbReference type="InterPro" id="IPR009030">
    <property type="entry name" value="Growth_fac_rcpt_cys_sf"/>
</dbReference>
<evidence type="ECO:0000256" key="1">
    <source>
        <dbReference type="SAM" id="Phobius"/>
    </source>
</evidence>
<gene>
    <name evidence="2" type="ORF">SS50377_21344</name>
</gene>
<dbReference type="SUPFAM" id="SSF57184">
    <property type="entry name" value="Growth factor receptor domain"/>
    <property type="match status" value="1"/>
</dbReference>
<accession>A0A9P8LX24</accession>
<keyword evidence="1" id="KW-0812">Transmembrane</keyword>
<reference evidence="2 3" key="1">
    <citation type="journal article" date="2014" name="PLoS Genet.">
        <title>The Genome of Spironucleus salmonicida Highlights a Fish Pathogen Adapted to Fluctuating Environments.</title>
        <authorList>
            <person name="Xu F."/>
            <person name="Jerlstrom-Hultqvist J."/>
            <person name="Einarsson E."/>
            <person name="Astvaldsson A."/>
            <person name="Svard S.G."/>
            <person name="Andersson J.O."/>
        </authorList>
    </citation>
    <scope>NUCLEOTIDE SEQUENCE [LARGE SCALE GENOMIC DNA]</scope>
    <source>
        <strain evidence="2 3">ATCC 50377</strain>
    </source>
</reference>
<dbReference type="KEGG" id="ssao:94295367"/>
<name>A0A9P8LX24_9EUKA</name>
<dbReference type="OrthoDB" id="27819at2759"/>
<evidence type="ECO:0000313" key="3">
    <source>
        <dbReference type="Proteomes" id="UP000018208"/>
    </source>
</evidence>
<organism evidence="2 3">
    <name type="scientific">Spironucleus salmonicida</name>
    <dbReference type="NCBI Taxonomy" id="348837"/>
    <lineage>
        <taxon>Eukaryota</taxon>
        <taxon>Metamonada</taxon>
        <taxon>Diplomonadida</taxon>
        <taxon>Hexamitidae</taxon>
        <taxon>Hexamitinae</taxon>
        <taxon>Spironucleus</taxon>
    </lineage>
</organism>
<dbReference type="AlphaFoldDB" id="A0A9P8LX24"/>
<protein>
    <submittedName>
        <fullName evidence="2">Cysteine-rich membrane protein 2</fullName>
    </submittedName>
</protein>
<proteinExistence type="predicted"/>
<keyword evidence="1" id="KW-1133">Transmembrane helix</keyword>
<comment type="caution">
    <text evidence="2">The sequence shown here is derived from an EMBL/GenBank/DDBJ whole genome shotgun (WGS) entry which is preliminary data.</text>
</comment>
<dbReference type="RefSeq" id="XP_067766593.1">
    <property type="nucleotide sequence ID" value="XM_067905276.1"/>
</dbReference>
<dbReference type="Proteomes" id="UP000018208">
    <property type="component" value="Unassembled WGS sequence"/>
</dbReference>
<evidence type="ECO:0000313" key="2">
    <source>
        <dbReference type="EMBL" id="KAH0575820.1"/>
    </source>
</evidence>
<keyword evidence="3" id="KW-1185">Reference proteome</keyword>
<dbReference type="GeneID" id="94295367"/>
<sequence>MTGCHVVGCIECPNNPYVCQACTTDFKLVDNYCLSPCSACPEGTGCQGSSSTCTACSNPNCLNCEGMWCLQCKTGYKLQGHINCNKMTCNDCSYGFFCDEKALVSCIDCTRIPEGKFCNCYHSRTQNCLACNQITGNCSNCLQGYFPAKNGEKCIRNGTCLVTQDCGLNQFCQGSKCVKGDLAHPVSCGELLNCTSCVSPFFCLRCSGDYHLGEDLKCLTPRCETLGLNQYCKDVNVPAACPGPFACRCPNQRDHCATCDSDGCATCLAGFALSKHGCTRNVCTSSADCLFGSFCAEKGCQGCESIGSGGYCNCGALVQNCALCSDGVCLKCQHGSQLTQGYCVITDSSDGAVDVKLMIEISVAIIIVVIGVTLIILFVIFKKYSPKQNGFEKIGTQDKITPRLMDNSQNKSLEFSLSHNDEGSSTLVEQ</sequence>
<keyword evidence="1" id="KW-0472">Membrane</keyword>
<dbReference type="EMBL" id="AUWU02000002">
    <property type="protein sequence ID" value="KAH0575820.1"/>
    <property type="molecule type" value="Genomic_DNA"/>
</dbReference>
<feature type="transmembrane region" description="Helical" evidence="1">
    <location>
        <begin position="357"/>
        <end position="381"/>
    </location>
</feature>